<organism evidence="2 3">
    <name type="scientific">Micromonospora humida</name>
    <dbReference type="NCBI Taxonomy" id="2809018"/>
    <lineage>
        <taxon>Bacteria</taxon>
        <taxon>Bacillati</taxon>
        <taxon>Actinomycetota</taxon>
        <taxon>Actinomycetes</taxon>
        <taxon>Micromonosporales</taxon>
        <taxon>Micromonosporaceae</taxon>
        <taxon>Micromonospora</taxon>
    </lineage>
</organism>
<keyword evidence="1" id="KW-0812">Transmembrane</keyword>
<dbReference type="InterPro" id="IPR029058">
    <property type="entry name" value="AB_hydrolase_fold"/>
</dbReference>
<feature type="transmembrane region" description="Helical" evidence="1">
    <location>
        <begin position="228"/>
        <end position="247"/>
    </location>
</feature>
<feature type="transmembrane region" description="Helical" evidence="1">
    <location>
        <begin position="66"/>
        <end position="89"/>
    </location>
</feature>
<dbReference type="Gene3D" id="3.40.50.1820">
    <property type="entry name" value="alpha/beta hydrolase"/>
    <property type="match status" value="1"/>
</dbReference>
<dbReference type="EMBL" id="JAFEUC010000006">
    <property type="protein sequence ID" value="MBM7077617.1"/>
    <property type="molecule type" value="Genomic_DNA"/>
</dbReference>
<keyword evidence="3" id="KW-1185">Reference proteome</keyword>
<accession>A0ABS2ITF9</accession>
<feature type="transmembrane region" description="Helical" evidence="1">
    <location>
        <begin position="161"/>
        <end position="184"/>
    </location>
</feature>
<feature type="transmembrane region" description="Helical" evidence="1">
    <location>
        <begin position="101"/>
        <end position="122"/>
    </location>
</feature>
<keyword evidence="1" id="KW-0472">Membrane</keyword>
<evidence type="ECO:0000313" key="2">
    <source>
        <dbReference type="EMBL" id="MBM7077617.1"/>
    </source>
</evidence>
<sequence length="543" mass="58500">MHRPRARLTALCALAALPPAIEALLLVRLGFVAAEGLSSQVTAVWPYDTYHDLRWLYVYHDSWPDFLVGLLLVIGFRALLTTGLVTLAWPAGVDRPGLRWLLGRNLGLSVVVVVLVAPWALISVAASVVALSWVLLASLLPMFLLAPFLQRAAVVGPWWRGLPSISLVGWSLLNFVVITVASALCWSVPGWWTVPVALFAGAANGLLWERTVHVAVLAPRVRWARVPVAPIAVALALVVPLTIPVLVQVVPAGVTIEQVVLGQRLPADVRHAVIVLAGHGSAYDGTPPVDANVERFSYRGLGGDGRPLPYRSSDTNRSLESGAALLQTQVDRLHGRTGRPVALIGESEGAMLARTYLAQRPHPAVDTLVMFSPLINAGRAYYPPAGVSHGWGVATGWQLRALLGMIGLFGVTDAGPDEPFIRSLLDNAPFYRNQLMCPVPGVRMVAFLPTTTATEAPPGDYTGIPVFQMPGVHGGLLGRSLVQDRLIHFLAGVPESRMRREYPLLQQLGAGWQAPPLAIRVNPAWNDVRQPDPSFTGKVCQPS</sequence>
<name>A0ABS2ITF9_9ACTN</name>
<evidence type="ECO:0008006" key="4">
    <source>
        <dbReference type="Google" id="ProtNLM"/>
    </source>
</evidence>
<gene>
    <name evidence="2" type="ORF">JQX11_14910</name>
</gene>
<feature type="transmembrane region" description="Helical" evidence="1">
    <location>
        <begin position="128"/>
        <end position="149"/>
    </location>
</feature>
<evidence type="ECO:0000313" key="3">
    <source>
        <dbReference type="Proteomes" id="UP001518872"/>
    </source>
</evidence>
<dbReference type="SUPFAM" id="SSF53474">
    <property type="entry name" value="alpha/beta-Hydrolases"/>
    <property type="match status" value="1"/>
</dbReference>
<keyword evidence="1" id="KW-1133">Transmembrane helix</keyword>
<protein>
    <recommendedName>
        <fullName evidence="4">Alpha/beta hydrolase</fullName>
    </recommendedName>
</protein>
<reference evidence="2 3" key="1">
    <citation type="submission" date="2021-02" db="EMBL/GenBank/DDBJ databases">
        <authorList>
            <person name="Ra J.-S."/>
        </authorList>
    </citation>
    <scope>NUCLEOTIDE SEQUENCE [LARGE SCALE GENOMIC DNA]</scope>
    <source>
        <strain evidence="2 3">MMS20-R1-14</strain>
    </source>
</reference>
<proteinExistence type="predicted"/>
<feature type="transmembrane region" description="Helical" evidence="1">
    <location>
        <begin position="190"/>
        <end position="208"/>
    </location>
</feature>
<dbReference type="Proteomes" id="UP001518872">
    <property type="component" value="Unassembled WGS sequence"/>
</dbReference>
<evidence type="ECO:0000256" key="1">
    <source>
        <dbReference type="SAM" id="Phobius"/>
    </source>
</evidence>
<dbReference type="RefSeq" id="WP_204925551.1">
    <property type="nucleotide sequence ID" value="NZ_JAFEUC010000006.1"/>
</dbReference>
<comment type="caution">
    <text evidence="2">The sequence shown here is derived from an EMBL/GenBank/DDBJ whole genome shotgun (WGS) entry which is preliminary data.</text>
</comment>